<name>A0A6M3MEZ3_9ZZZZ</name>
<protein>
    <submittedName>
        <fullName evidence="2">Putative cupin domain-containing protein</fullName>
    </submittedName>
</protein>
<dbReference type="Pfam" id="PF07883">
    <property type="entry name" value="Cupin_2"/>
    <property type="match status" value="1"/>
</dbReference>
<gene>
    <name evidence="2" type="ORF">MM171B00786_0007</name>
</gene>
<dbReference type="CDD" id="cd02223">
    <property type="entry name" value="cupin_Bh2720-like"/>
    <property type="match status" value="1"/>
</dbReference>
<dbReference type="AlphaFoldDB" id="A0A6M3MEZ3"/>
<organism evidence="2">
    <name type="scientific">viral metagenome</name>
    <dbReference type="NCBI Taxonomy" id="1070528"/>
    <lineage>
        <taxon>unclassified sequences</taxon>
        <taxon>metagenomes</taxon>
        <taxon>organismal metagenomes</taxon>
    </lineage>
</organism>
<reference evidence="2" key="1">
    <citation type="submission" date="2020-03" db="EMBL/GenBank/DDBJ databases">
        <title>The deep terrestrial virosphere.</title>
        <authorList>
            <person name="Holmfeldt K."/>
            <person name="Nilsson E."/>
            <person name="Simone D."/>
            <person name="Lopez-Fernandez M."/>
            <person name="Wu X."/>
            <person name="de Brujin I."/>
            <person name="Lundin D."/>
            <person name="Andersson A."/>
            <person name="Bertilsson S."/>
            <person name="Dopson M."/>
        </authorList>
    </citation>
    <scope>NUCLEOTIDE SEQUENCE</scope>
    <source>
        <strain evidence="2">MM171B00786</strain>
    </source>
</reference>
<dbReference type="PANTHER" id="PTHR43346:SF1">
    <property type="entry name" value="QUERCETIN 2,3-DIOXYGENASE-RELATED"/>
    <property type="match status" value="1"/>
</dbReference>
<dbReference type="PANTHER" id="PTHR43346">
    <property type="entry name" value="LIGAND BINDING DOMAIN PROTEIN, PUTATIVE (AFU_ORTHOLOGUE AFUA_6G14370)-RELATED"/>
    <property type="match status" value="1"/>
</dbReference>
<feature type="domain" description="Cupin type-2" evidence="1">
    <location>
        <begin position="32"/>
        <end position="102"/>
    </location>
</feature>
<dbReference type="EMBL" id="MT143839">
    <property type="protein sequence ID" value="QJB03322.1"/>
    <property type="molecule type" value="Genomic_DNA"/>
</dbReference>
<dbReference type="InterPro" id="IPR013096">
    <property type="entry name" value="Cupin_2"/>
</dbReference>
<dbReference type="InterPro" id="IPR052538">
    <property type="entry name" value="Flavonoid_dioxygenase-like"/>
</dbReference>
<proteinExistence type="predicted"/>
<evidence type="ECO:0000313" key="2">
    <source>
        <dbReference type="EMBL" id="QJB03322.1"/>
    </source>
</evidence>
<accession>A0A6M3MEZ3</accession>
<dbReference type="InterPro" id="IPR011051">
    <property type="entry name" value="RmlC_Cupin_sf"/>
</dbReference>
<dbReference type="SUPFAM" id="SSF51182">
    <property type="entry name" value="RmlC-like cupins"/>
    <property type="match status" value="1"/>
</dbReference>
<dbReference type="Gene3D" id="2.60.120.10">
    <property type="entry name" value="Jelly Rolls"/>
    <property type="match status" value="1"/>
</dbReference>
<evidence type="ECO:0000259" key="1">
    <source>
        <dbReference type="Pfam" id="PF07883"/>
    </source>
</evidence>
<sequence>MAGYITDIEKETKENTNFRKVLFTGPHSQLVVMSLKPGEDIGEEIHSDVDQFIRIEEGEAKVVLDGEETEIKDDWATVIPAGAKHNIINTSQEKELKLYTIYTPAEHKDGTIHKTKEEAMADEHDHA</sequence>
<dbReference type="InterPro" id="IPR014710">
    <property type="entry name" value="RmlC-like_jellyroll"/>
</dbReference>